<keyword evidence="2 4" id="KW-0547">Nucleotide-binding</keyword>
<dbReference type="GO" id="GO:0005829">
    <property type="term" value="C:cytosol"/>
    <property type="evidence" value="ECO:0007669"/>
    <property type="project" value="TreeGrafter"/>
</dbReference>
<reference evidence="6 7" key="1">
    <citation type="submission" date="2020-12" db="EMBL/GenBank/DDBJ databases">
        <title>Identification and biosynthesis of polyene macrolides produced by Streptomyces alfalfae Men-myco-93-63.</title>
        <authorList>
            <person name="Liu D."/>
            <person name="Li Y."/>
            <person name="Liu L."/>
            <person name="Han X."/>
            <person name="Shen F."/>
        </authorList>
    </citation>
    <scope>NUCLEOTIDE SEQUENCE [LARGE SCALE GENOMIC DNA]</scope>
    <source>
        <strain evidence="6 7">Men-myco-93-63</strain>
    </source>
</reference>
<organism evidence="6 7">
    <name type="scientific">Streptomyces alfalfae</name>
    <dbReference type="NCBI Taxonomy" id="1642299"/>
    <lineage>
        <taxon>Bacteria</taxon>
        <taxon>Bacillati</taxon>
        <taxon>Actinomycetota</taxon>
        <taxon>Actinomycetes</taxon>
        <taxon>Kitasatosporales</taxon>
        <taxon>Streptomycetaceae</taxon>
        <taxon>Streptomyces</taxon>
    </lineage>
</organism>
<dbReference type="Pfam" id="PF02786">
    <property type="entry name" value="CPSase_L_D2"/>
    <property type="match status" value="1"/>
</dbReference>
<keyword evidence="1" id="KW-0436">Ligase</keyword>
<gene>
    <name evidence="6" type="ORF">I8755_20980</name>
</gene>
<dbReference type="AlphaFoldDB" id="A0A7T4TZN9"/>
<evidence type="ECO:0000259" key="5">
    <source>
        <dbReference type="PROSITE" id="PS50975"/>
    </source>
</evidence>
<evidence type="ECO:0000256" key="3">
    <source>
        <dbReference type="ARBA" id="ARBA00022840"/>
    </source>
</evidence>
<feature type="domain" description="ATP-grasp" evidence="5">
    <location>
        <begin position="172"/>
        <end position="388"/>
    </location>
</feature>
<sequence>MTTPPTGPGFTGRLKRAVTGDAGTPLVFLGNFEVENQWAQGEPALPRVASHAGSAVVNSMDEFALLLGGKDDHVVLKAAPDEGYRRYLEGLGMALPTVHVVADADPRRTVTEDALADPALIATLAGLAAEGARLSAHGVSEVEERLSAATGLAVAGPSAALCKRVNSKIYSRRAADELGLRQARGWACDTLEELAAAVEAAGELLAAGRKVVVKDAFGVSGKGIVVLDSEKRLARLHRMAVTQAKKQADGEGEGAGDGTGVRTSLVIEEWVAKRCDLNYQFTVGRDGSVHFDFVKELLTENGVHKGHRIPARLSDAQVQELTEAAARIGGRLAADGYFGVVGVDAMVAPDESLYPVIEINARNNMSTYQSVVHDGPTALVGPADVAVARHYTVRLDRRFPFDEMRAVLDGLLLTDGRPTGLFVNNYATVNAAADQASAPAGGAPAQGFEGRLYGVLVESSAERVDALDADITRRLAALTERSSV</sequence>
<accession>A0A7T4TZN9</accession>
<dbReference type="GO" id="GO:0016874">
    <property type="term" value="F:ligase activity"/>
    <property type="evidence" value="ECO:0007669"/>
    <property type="project" value="UniProtKB-KW"/>
</dbReference>
<evidence type="ECO:0000313" key="6">
    <source>
        <dbReference type="EMBL" id="QQC90602.1"/>
    </source>
</evidence>
<dbReference type="PANTHER" id="PTHR43055:SF1">
    <property type="entry name" value="FORMATE-DEPENDENT PHOSPHORIBOSYLGLYCINAMIDE FORMYLTRANSFERASE"/>
    <property type="match status" value="1"/>
</dbReference>
<dbReference type="RefSeq" id="WP_198503318.1">
    <property type="nucleotide sequence ID" value="NZ_CP065959.1"/>
</dbReference>
<dbReference type="SUPFAM" id="SSF56059">
    <property type="entry name" value="Glutathione synthetase ATP-binding domain-like"/>
    <property type="match status" value="1"/>
</dbReference>
<dbReference type="PANTHER" id="PTHR43055">
    <property type="entry name" value="FORMATE-DEPENDENT PHOSPHORIBOSYLGLYCINAMIDE FORMYLTRANSFERASE"/>
    <property type="match status" value="1"/>
</dbReference>
<dbReference type="Pfam" id="PF18604">
    <property type="entry name" value="PreAtp-grasp"/>
    <property type="match status" value="1"/>
</dbReference>
<keyword evidence="3 4" id="KW-0067">ATP-binding</keyword>
<protein>
    <submittedName>
        <fullName evidence="6">ATP-grasp domain-containing protein</fullName>
    </submittedName>
</protein>
<dbReference type="InterPro" id="IPR040754">
    <property type="entry name" value="PreAtp-grasp"/>
</dbReference>
<dbReference type="Gene3D" id="3.30.1490.20">
    <property type="entry name" value="ATP-grasp fold, A domain"/>
    <property type="match status" value="1"/>
</dbReference>
<dbReference type="EMBL" id="CP065959">
    <property type="protein sequence ID" value="QQC90602.1"/>
    <property type="molecule type" value="Genomic_DNA"/>
</dbReference>
<dbReference type="Proteomes" id="UP000596130">
    <property type="component" value="Chromosome"/>
</dbReference>
<dbReference type="InterPro" id="IPR005479">
    <property type="entry name" value="CPAse_ATP-bd"/>
</dbReference>
<dbReference type="GO" id="GO:0005524">
    <property type="term" value="F:ATP binding"/>
    <property type="evidence" value="ECO:0007669"/>
    <property type="project" value="UniProtKB-UniRule"/>
</dbReference>
<evidence type="ECO:0000256" key="4">
    <source>
        <dbReference type="PROSITE-ProRule" id="PRU00409"/>
    </source>
</evidence>
<proteinExistence type="predicted"/>
<dbReference type="InterPro" id="IPR013815">
    <property type="entry name" value="ATP_grasp_subdomain_1"/>
</dbReference>
<dbReference type="GO" id="GO:0046872">
    <property type="term" value="F:metal ion binding"/>
    <property type="evidence" value="ECO:0007669"/>
    <property type="project" value="InterPro"/>
</dbReference>
<name>A0A7T4TZN9_9ACTN</name>
<evidence type="ECO:0000313" key="7">
    <source>
        <dbReference type="Proteomes" id="UP000596130"/>
    </source>
</evidence>
<dbReference type="PROSITE" id="PS50975">
    <property type="entry name" value="ATP_GRASP"/>
    <property type="match status" value="1"/>
</dbReference>
<evidence type="ECO:0000256" key="2">
    <source>
        <dbReference type="ARBA" id="ARBA00022741"/>
    </source>
</evidence>
<dbReference type="Gene3D" id="3.30.470.20">
    <property type="entry name" value="ATP-grasp fold, B domain"/>
    <property type="match status" value="1"/>
</dbReference>
<evidence type="ECO:0000256" key="1">
    <source>
        <dbReference type="ARBA" id="ARBA00022598"/>
    </source>
</evidence>
<dbReference type="InterPro" id="IPR011761">
    <property type="entry name" value="ATP-grasp"/>
</dbReference>